<feature type="compositionally biased region" description="Polar residues" evidence="1">
    <location>
        <begin position="72"/>
        <end position="100"/>
    </location>
</feature>
<keyword evidence="3" id="KW-1185">Reference proteome</keyword>
<evidence type="ECO:0000313" key="3">
    <source>
        <dbReference type="Proteomes" id="UP001202328"/>
    </source>
</evidence>
<evidence type="ECO:0000256" key="1">
    <source>
        <dbReference type="SAM" id="MobiDB-lite"/>
    </source>
</evidence>
<comment type="caution">
    <text evidence="2">The sequence shown here is derived from an EMBL/GenBank/DDBJ whole genome shotgun (WGS) entry which is preliminary data.</text>
</comment>
<feature type="compositionally biased region" description="Low complexity" evidence="1">
    <location>
        <begin position="49"/>
        <end position="66"/>
    </location>
</feature>
<sequence>MLYISPSHPLLSPSVHFHRFDFQNHQLQVNFNNFSCISDFHQVIMPRLPSSSRSQSASTTPRSSAANWPRSLLNSHGSPSTDGGHTAASPSEGSHRVSSSDGDHYPIHGNGNQAKGNGWHGAFHQENSEANNTEESGINGNT</sequence>
<dbReference type="EMBL" id="JAJJMB010001069">
    <property type="protein sequence ID" value="KAI3959289.1"/>
    <property type="molecule type" value="Genomic_DNA"/>
</dbReference>
<dbReference type="AlphaFoldDB" id="A0AAD4TJ25"/>
<organism evidence="2 3">
    <name type="scientific">Papaver atlanticum</name>
    <dbReference type="NCBI Taxonomy" id="357466"/>
    <lineage>
        <taxon>Eukaryota</taxon>
        <taxon>Viridiplantae</taxon>
        <taxon>Streptophyta</taxon>
        <taxon>Embryophyta</taxon>
        <taxon>Tracheophyta</taxon>
        <taxon>Spermatophyta</taxon>
        <taxon>Magnoliopsida</taxon>
        <taxon>Ranunculales</taxon>
        <taxon>Papaveraceae</taxon>
        <taxon>Papaveroideae</taxon>
        <taxon>Papaver</taxon>
    </lineage>
</organism>
<reference evidence="2" key="1">
    <citation type="submission" date="2022-04" db="EMBL/GenBank/DDBJ databases">
        <title>A functionally conserved STORR gene fusion in Papaver species that diverged 16.8 million years ago.</title>
        <authorList>
            <person name="Catania T."/>
        </authorList>
    </citation>
    <scope>NUCLEOTIDE SEQUENCE</scope>
    <source>
        <strain evidence="2">S-188037</strain>
    </source>
</reference>
<gene>
    <name evidence="2" type="ORF">MKW98_018879</name>
</gene>
<proteinExistence type="predicted"/>
<dbReference type="Proteomes" id="UP001202328">
    <property type="component" value="Unassembled WGS sequence"/>
</dbReference>
<accession>A0AAD4TJ25</accession>
<feature type="compositionally biased region" description="Polar residues" evidence="1">
    <location>
        <begin position="128"/>
        <end position="142"/>
    </location>
</feature>
<protein>
    <submittedName>
        <fullName evidence="2">Uncharacterized protein</fullName>
    </submittedName>
</protein>
<name>A0AAD4TJ25_9MAGN</name>
<evidence type="ECO:0000313" key="2">
    <source>
        <dbReference type="EMBL" id="KAI3959289.1"/>
    </source>
</evidence>
<feature type="region of interest" description="Disordered" evidence="1">
    <location>
        <begin position="49"/>
        <end position="142"/>
    </location>
</feature>